<evidence type="ECO:0000256" key="1">
    <source>
        <dbReference type="ARBA" id="ARBA00004496"/>
    </source>
</evidence>
<evidence type="ECO:0000259" key="11">
    <source>
        <dbReference type="Pfam" id="PF05746"/>
    </source>
</evidence>
<sequence>MTKDLLLEIGTEEIPARFMPDILTQFKTIAAAKLAELRIAHGEVQVVGTPRRLALVVREVVEKQADHESINKGPSVKIAFDEHGQATKAAQGFARGQGVDVSELLVKEGYAYAVVHEAGQSVSQLLPTLLPEMIHALSFPKNMRWADLDLRFVRPIRWLLALFGQEVIPFTIADVAAGNTTFGHRFLSKGPIRIDSVNDYFARLAQNHVMVDQNVRRQVIREQIEKLAQGQGGVAAIDEALLEEVTYLVEYPTALCGSIEEKYLALPPEAVITPMREHQRYFPVVTAAGNLLPVFITVRNGGSDYIDIVRHGNERVLRARLADAQFFFEEDKKIPLGERLEKLKTIVFQEGLGSLYDKTVRLEALSRLIAVEAGMAESLLPDLIRGAQLAKADLVTGMVYEFTELQGIMGREYALLSGETRVAADAIFEHYLPRFAGDQLPVSAAGRAISIADKIDNIVATFSRGLIPTGSQDPYALRRQALGIVHILVDARVHLSLGRIIAQAMDLLAIKETGRREKLANEIQDFFRLRIKNVLADDKLSYDVIDAVVAIGHDDIYDTWLRAKALGANAQTEAMQKTIQAFTRVGNLAKHAAGDQVDRTLFSTEAEAGLYEAYLTANARITQSAAKHDYCAVLASMAALAAPIDAFFDAVMVMAEDSSVRNNRLALLNSIAGLTTNMADFSKIVTG</sequence>
<evidence type="ECO:0000256" key="10">
    <source>
        <dbReference type="HAMAP-Rule" id="MF_00255"/>
    </source>
</evidence>
<dbReference type="PROSITE" id="PS50861">
    <property type="entry name" value="AA_TRNA_LIGASE_II_GLYAB"/>
    <property type="match status" value="1"/>
</dbReference>
<comment type="similarity">
    <text evidence="2 10">Belongs to the class-II aminoacyl-tRNA synthetase family.</text>
</comment>
<keyword evidence="13" id="KW-1185">Reference proteome</keyword>
<dbReference type="GO" id="GO:0004814">
    <property type="term" value="F:arginine-tRNA ligase activity"/>
    <property type="evidence" value="ECO:0007669"/>
    <property type="project" value="InterPro"/>
</dbReference>
<keyword evidence="6 10" id="KW-0067">ATP-binding</keyword>
<dbReference type="EMBL" id="FNHB01000001">
    <property type="protein sequence ID" value="SDL76213.1"/>
    <property type="molecule type" value="Genomic_DNA"/>
</dbReference>
<evidence type="ECO:0000256" key="6">
    <source>
        <dbReference type="ARBA" id="ARBA00022840"/>
    </source>
</evidence>
<dbReference type="GO" id="GO:0006420">
    <property type="term" value="P:arginyl-tRNA aminoacylation"/>
    <property type="evidence" value="ECO:0007669"/>
    <property type="project" value="InterPro"/>
</dbReference>
<keyword evidence="7 10" id="KW-0648">Protein biosynthesis</keyword>
<dbReference type="GO" id="GO:0006426">
    <property type="term" value="P:glycyl-tRNA aminoacylation"/>
    <property type="evidence" value="ECO:0007669"/>
    <property type="project" value="UniProtKB-UniRule"/>
</dbReference>
<name>A0A1G9MQ39_9FIRM</name>
<dbReference type="InterPro" id="IPR015944">
    <property type="entry name" value="Gly-tRNA-synth_bsu"/>
</dbReference>
<evidence type="ECO:0000256" key="5">
    <source>
        <dbReference type="ARBA" id="ARBA00022741"/>
    </source>
</evidence>
<dbReference type="GO" id="GO:0005524">
    <property type="term" value="F:ATP binding"/>
    <property type="evidence" value="ECO:0007669"/>
    <property type="project" value="UniProtKB-UniRule"/>
</dbReference>
<dbReference type="OrthoDB" id="9775440at2"/>
<dbReference type="GO" id="GO:0004820">
    <property type="term" value="F:glycine-tRNA ligase activity"/>
    <property type="evidence" value="ECO:0007669"/>
    <property type="project" value="UniProtKB-UniRule"/>
</dbReference>
<evidence type="ECO:0000256" key="9">
    <source>
        <dbReference type="ARBA" id="ARBA00047937"/>
    </source>
</evidence>
<evidence type="ECO:0000256" key="4">
    <source>
        <dbReference type="ARBA" id="ARBA00022598"/>
    </source>
</evidence>
<dbReference type="Proteomes" id="UP000214880">
    <property type="component" value="Unassembled WGS sequence"/>
</dbReference>
<dbReference type="InterPro" id="IPR006194">
    <property type="entry name" value="Gly-tRNA-synth_heterodimer"/>
</dbReference>
<dbReference type="NCBIfam" id="TIGR00211">
    <property type="entry name" value="glyS"/>
    <property type="match status" value="1"/>
</dbReference>
<keyword evidence="3 10" id="KW-0963">Cytoplasm</keyword>
<evidence type="ECO:0000256" key="7">
    <source>
        <dbReference type="ARBA" id="ARBA00022917"/>
    </source>
</evidence>
<comment type="catalytic activity">
    <reaction evidence="9 10">
        <text>tRNA(Gly) + glycine + ATP = glycyl-tRNA(Gly) + AMP + diphosphate</text>
        <dbReference type="Rhea" id="RHEA:16013"/>
        <dbReference type="Rhea" id="RHEA-COMP:9664"/>
        <dbReference type="Rhea" id="RHEA-COMP:9683"/>
        <dbReference type="ChEBI" id="CHEBI:30616"/>
        <dbReference type="ChEBI" id="CHEBI:33019"/>
        <dbReference type="ChEBI" id="CHEBI:57305"/>
        <dbReference type="ChEBI" id="CHEBI:78442"/>
        <dbReference type="ChEBI" id="CHEBI:78522"/>
        <dbReference type="ChEBI" id="CHEBI:456215"/>
        <dbReference type="EC" id="6.1.1.14"/>
    </reaction>
</comment>
<evidence type="ECO:0000256" key="2">
    <source>
        <dbReference type="ARBA" id="ARBA00008226"/>
    </source>
</evidence>
<dbReference type="GO" id="GO:0005829">
    <property type="term" value="C:cytosol"/>
    <property type="evidence" value="ECO:0007669"/>
    <property type="project" value="TreeGrafter"/>
</dbReference>
<evidence type="ECO:0000313" key="12">
    <source>
        <dbReference type="EMBL" id="SDL76213.1"/>
    </source>
</evidence>
<dbReference type="EC" id="6.1.1.14" evidence="10"/>
<dbReference type="Pfam" id="PF02092">
    <property type="entry name" value="tRNA_synt_2f"/>
    <property type="match status" value="1"/>
</dbReference>
<proteinExistence type="inferred from homology"/>
<dbReference type="STRING" id="146817.SAMN04488502_101762"/>
<dbReference type="RefSeq" id="WP_092068453.1">
    <property type="nucleotide sequence ID" value="NZ_FNHB01000001.1"/>
</dbReference>
<comment type="subcellular location">
    <subcellularLocation>
        <location evidence="1 10">Cytoplasm</location>
    </subcellularLocation>
</comment>
<dbReference type="PANTHER" id="PTHR30075:SF2">
    <property type="entry name" value="GLYCINE--TRNA LIGASE, CHLOROPLASTIC_MITOCHONDRIAL 2"/>
    <property type="match status" value="1"/>
</dbReference>
<dbReference type="SUPFAM" id="SSF109604">
    <property type="entry name" value="HD-domain/PDEase-like"/>
    <property type="match status" value="1"/>
</dbReference>
<accession>A0A1G9MQ39</accession>
<feature type="domain" description="DALR anticodon binding" evidence="11">
    <location>
        <begin position="581"/>
        <end position="672"/>
    </location>
</feature>
<dbReference type="HAMAP" id="MF_00255">
    <property type="entry name" value="Gly_tRNA_synth_beta"/>
    <property type="match status" value="1"/>
</dbReference>
<dbReference type="PRINTS" id="PR01045">
    <property type="entry name" value="TRNASYNTHGB"/>
</dbReference>
<dbReference type="AlphaFoldDB" id="A0A1G9MQ39"/>
<dbReference type="PANTHER" id="PTHR30075">
    <property type="entry name" value="GLYCYL-TRNA SYNTHETASE"/>
    <property type="match status" value="1"/>
</dbReference>
<protein>
    <recommendedName>
        <fullName evidence="10">Glycine--tRNA ligase beta subunit</fullName>
        <ecNumber evidence="10">6.1.1.14</ecNumber>
    </recommendedName>
    <alternativeName>
        <fullName evidence="10">Glycyl-tRNA synthetase beta subunit</fullName>
        <shortName evidence="10">GlyRS</shortName>
    </alternativeName>
</protein>
<dbReference type="Pfam" id="PF05746">
    <property type="entry name" value="DALR_1"/>
    <property type="match status" value="1"/>
</dbReference>
<gene>
    <name evidence="10" type="primary">glyS</name>
    <name evidence="12" type="ORF">SAMN04488502_101762</name>
</gene>
<keyword evidence="8 10" id="KW-0030">Aminoacyl-tRNA synthetase</keyword>
<evidence type="ECO:0000256" key="3">
    <source>
        <dbReference type="ARBA" id="ARBA00022490"/>
    </source>
</evidence>
<evidence type="ECO:0000256" key="8">
    <source>
        <dbReference type="ARBA" id="ARBA00023146"/>
    </source>
</evidence>
<keyword evidence="4 10" id="KW-0436">Ligase</keyword>
<keyword evidence="5 10" id="KW-0547">Nucleotide-binding</keyword>
<organism evidence="12 13">
    <name type="scientific">Dendrosporobacter quercicolus</name>
    <dbReference type="NCBI Taxonomy" id="146817"/>
    <lineage>
        <taxon>Bacteria</taxon>
        <taxon>Bacillati</taxon>
        <taxon>Bacillota</taxon>
        <taxon>Negativicutes</taxon>
        <taxon>Selenomonadales</taxon>
        <taxon>Sporomusaceae</taxon>
        <taxon>Dendrosporobacter</taxon>
    </lineage>
</organism>
<evidence type="ECO:0000313" key="13">
    <source>
        <dbReference type="Proteomes" id="UP000214880"/>
    </source>
</evidence>
<reference evidence="12 13" key="1">
    <citation type="submission" date="2016-10" db="EMBL/GenBank/DDBJ databases">
        <authorList>
            <person name="de Groot N.N."/>
        </authorList>
    </citation>
    <scope>NUCLEOTIDE SEQUENCE [LARGE SCALE GENOMIC DNA]</scope>
    <source>
        <strain evidence="12 13">DSM 1736</strain>
    </source>
</reference>
<comment type="subunit">
    <text evidence="10">Tetramer of two alpha and two beta subunits.</text>
</comment>
<dbReference type="InterPro" id="IPR008909">
    <property type="entry name" value="DALR_anticod-bd"/>
</dbReference>